<dbReference type="InterPro" id="IPR003819">
    <property type="entry name" value="TauD/TfdA-like"/>
</dbReference>
<dbReference type="GO" id="GO:0016491">
    <property type="term" value="F:oxidoreductase activity"/>
    <property type="evidence" value="ECO:0007669"/>
    <property type="project" value="UniProtKB-KW"/>
</dbReference>
<keyword evidence="1" id="KW-0560">Oxidoreductase</keyword>
<gene>
    <name evidence="4" type="ORF">CVIRNUC_004984</name>
</gene>
<name>A0AAV1I4S3_9CHLO</name>
<dbReference type="PANTHER" id="PTHR10696:SF56">
    <property type="entry name" value="TAUD_TFDA-LIKE DOMAIN-CONTAINING PROTEIN"/>
    <property type="match status" value="1"/>
</dbReference>
<dbReference type="InterPro" id="IPR042098">
    <property type="entry name" value="TauD-like_sf"/>
</dbReference>
<evidence type="ECO:0000259" key="3">
    <source>
        <dbReference type="Pfam" id="PF02668"/>
    </source>
</evidence>
<organism evidence="4 5">
    <name type="scientific">Coccomyxa viridis</name>
    <dbReference type="NCBI Taxonomy" id="1274662"/>
    <lineage>
        <taxon>Eukaryota</taxon>
        <taxon>Viridiplantae</taxon>
        <taxon>Chlorophyta</taxon>
        <taxon>core chlorophytes</taxon>
        <taxon>Trebouxiophyceae</taxon>
        <taxon>Trebouxiophyceae incertae sedis</taxon>
        <taxon>Coccomyxaceae</taxon>
        <taxon>Coccomyxa</taxon>
    </lineage>
</organism>
<evidence type="ECO:0000256" key="1">
    <source>
        <dbReference type="ARBA" id="ARBA00023002"/>
    </source>
</evidence>
<keyword evidence="2" id="KW-0045">Antibiotic biosynthesis</keyword>
<dbReference type="SUPFAM" id="SSF51197">
    <property type="entry name" value="Clavaminate synthase-like"/>
    <property type="match status" value="1"/>
</dbReference>
<dbReference type="Proteomes" id="UP001314263">
    <property type="component" value="Unassembled WGS sequence"/>
</dbReference>
<dbReference type="GO" id="GO:0017000">
    <property type="term" value="P:antibiotic biosynthetic process"/>
    <property type="evidence" value="ECO:0007669"/>
    <property type="project" value="UniProtKB-KW"/>
</dbReference>
<feature type="domain" description="TauD/TfdA-like" evidence="3">
    <location>
        <begin position="94"/>
        <end position="347"/>
    </location>
</feature>
<reference evidence="4 5" key="1">
    <citation type="submission" date="2023-10" db="EMBL/GenBank/DDBJ databases">
        <authorList>
            <person name="Maclean D."/>
            <person name="Macfadyen A."/>
        </authorList>
    </citation>
    <scope>NUCLEOTIDE SEQUENCE [LARGE SCALE GENOMIC DNA]</scope>
</reference>
<keyword evidence="5" id="KW-1185">Reference proteome</keyword>
<proteinExistence type="predicted"/>
<accession>A0AAV1I4S3</accession>
<protein>
    <recommendedName>
        <fullName evidence="3">TauD/TfdA-like domain-containing protein</fullName>
    </recommendedName>
</protein>
<dbReference type="AlphaFoldDB" id="A0AAV1I4S3"/>
<evidence type="ECO:0000256" key="2">
    <source>
        <dbReference type="ARBA" id="ARBA00023194"/>
    </source>
</evidence>
<dbReference type="InterPro" id="IPR050411">
    <property type="entry name" value="AlphaKG_dependent_hydroxylases"/>
</dbReference>
<evidence type="ECO:0000313" key="5">
    <source>
        <dbReference type="Proteomes" id="UP001314263"/>
    </source>
</evidence>
<sequence length="389" mass="43555">MAPPAYQNAGPVAFAKASITHAFPEQLNLSSPRPTTSRMGAVVPFSVVEGPEAWKAADYQNQAEHIYVFTKDDIAELDAAIASVQARKLDVKAVTREDFLLPTLGAKLEAFREEVRTGRGFQLFRGLPVERYTREQTIIAYWGIGAHWGKAQSNNKKGHLIGHIKDIGYDPSKPTTRLYATKEAQPWHNDSSDMVALLCLSNAKEGGLSGWSSSISVHNEIVRKRPDLARLLAGPWFMDRKGEVPAGKQGYFELPVFNYHKGYLSVNYSDNYYLLSQRFPEVPRLTAAHYEAMSLFNELASSQELALQMILQPGDIQLLNNHTCLHYRSAFVDWPEMDSKRHLLRLWVSPAVDRPLPDCYAELYGTTKIGDRGGIRVPGYDLHIPLEAA</sequence>
<comment type="caution">
    <text evidence="4">The sequence shown here is derived from an EMBL/GenBank/DDBJ whole genome shotgun (WGS) entry which is preliminary data.</text>
</comment>
<dbReference type="EMBL" id="CAUYUE010000006">
    <property type="protein sequence ID" value="CAK0780248.1"/>
    <property type="molecule type" value="Genomic_DNA"/>
</dbReference>
<evidence type="ECO:0000313" key="4">
    <source>
        <dbReference type="EMBL" id="CAK0780248.1"/>
    </source>
</evidence>
<dbReference type="PANTHER" id="PTHR10696">
    <property type="entry name" value="GAMMA-BUTYROBETAINE HYDROXYLASE-RELATED"/>
    <property type="match status" value="1"/>
</dbReference>
<dbReference type="Gene3D" id="3.60.130.10">
    <property type="entry name" value="Clavaminate synthase-like"/>
    <property type="match status" value="1"/>
</dbReference>
<dbReference type="Pfam" id="PF02668">
    <property type="entry name" value="TauD"/>
    <property type="match status" value="1"/>
</dbReference>